<reference evidence="1 2" key="1">
    <citation type="journal article" date="2019" name="Sci. Rep.">
        <title>Orb-weaving spider Araneus ventricosus genome elucidates the spidroin gene catalogue.</title>
        <authorList>
            <person name="Kono N."/>
            <person name="Nakamura H."/>
            <person name="Ohtoshi R."/>
            <person name="Moran D.A.P."/>
            <person name="Shinohara A."/>
            <person name="Yoshida Y."/>
            <person name="Fujiwara M."/>
            <person name="Mori M."/>
            <person name="Tomita M."/>
            <person name="Arakawa K."/>
        </authorList>
    </citation>
    <scope>NUCLEOTIDE SEQUENCE [LARGE SCALE GENOMIC DNA]</scope>
</reference>
<evidence type="ECO:0000313" key="2">
    <source>
        <dbReference type="Proteomes" id="UP000499080"/>
    </source>
</evidence>
<proteinExistence type="predicted"/>
<name>A0A4Y2U4M7_ARAVE</name>
<dbReference type="EMBL" id="BGPR01033172">
    <property type="protein sequence ID" value="GBO07021.1"/>
    <property type="molecule type" value="Genomic_DNA"/>
</dbReference>
<keyword evidence="2" id="KW-1185">Reference proteome</keyword>
<evidence type="ECO:0000313" key="1">
    <source>
        <dbReference type="EMBL" id="GBO07021.1"/>
    </source>
</evidence>
<dbReference type="Proteomes" id="UP000499080">
    <property type="component" value="Unassembled WGS sequence"/>
</dbReference>
<dbReference type="AlphaFoldDB" id="A0A4Y2U4M7"/>
<gene>
    <name evidence="1" type="ORF">AVEN_87579_1</name>
</gene>
<comment type="caution">
    <text evidence="1">The sequence shown here is derived from an EMBL/GenBank/DDBJ whole genome shotgun (WGS) entry which is preliminary data.</text>
</comment>
<protein>
    <submittedName>
        <fullName evidence="1">Uncharacterized protein</fullName>
    </submittedName>
</protein>
<organism evidence="1 2">
    <name type="scientific">Araneus ventricosus</name>
    <name type="common">Orbweaver spider</name>
    <name type="synonym">Epeira ventricosa</name>
    <dbReference type="NCBI Taxonomy" id="182803"/>
    <lineage>
        <taxon>Eukaryota</taxon>
        <taxon>Metazoa</taxon>
        <taxon>Ecdysozoa</taxon>
        <taxon>Arthropoda</taxon>
        <taxon>Chelicerata</taxon>
        <taxon>Arachnida</taxon>
        <taxon>Araneae</taxon>
        <taxon>Araneomorphae</taxon>
        <taxon>Entelegynae</taxon>
        <taxon>Araneoidea</taxon>
        <taxon>Araneidae</taxon>
        <taxon>Araneus</taxon>
    </lineage>
</organism>
<sequence length="90" mass="10582">MKSDAAGDMRWRDLWTKKSSDNVEAVKEMQMRPEFMTFCDKYRVKSCPGGRCMIENDVTERQSGGKVMDTYKRGDTMRGLNRNIIMIYRE</sequence>
<accession>A0A4Y2U4M7</accession>